<comment type="subcellular location">
    <subcellularLocation>
        <location evidence="1">Membrane</location>
    </subcellularLocation>
</comment>
<dbReference type="Gene3D" id="3.20.20.190">
    <property type="entry name" value="Phosphatidylinositol (PI) phosphodiesterase"/>
    <property type="match status" value="1"/>
</dbReference>
<evidence type="ECO:0000256" key="4">
    <source>
        <dbReference type="ARBA" id="ARBA00023136"/>
    </source>
</evidence>
<dbReference type="InterPro" id="IPR016187">
    <property type="entry name" value="CTDL_fold"/>
</dbReference>
<name>A0A1Y5HVY3_OLEAN</name>
<dbReference type="InterPro" id="IPR035992">
    <property type="entry name" value="Ricin_B-like_lectins"/>
</dbReference>
<evidence type="ECO:0000313" key="7">
    <source>
        <dbReference type="EMBL" id="OUS39943.1"/>
    </source>
</evidence>
<gene>
    <name evidence="7" type="ORF">A9R00_08540</name>
</gene>
<proteinExistence type="predicted"/>
<dbReference type="SUPFAM" id="SSF50370">
    <property type="entry name" value="Ricin B-like lectins"/>
    <property type="match status" value="1"/>
</dbReference>
<dbReference type="Pfam" id="PF00652">
    <property type="entry name" value="Ricin_B_lectin"/>
    <property type="match status" value="1"/>
</dbReference>
<evidence type="ECO:0000313" key="8">
    <source>
        <dbReference type="Proteomes" id="UP000227088"/>
    </source>
</evidence>
<dbReference type="Pfam" id="PF26146">
    <property type="entry name" value="PI-PLC_X"/>
    <property type="match status" value="1"/>
</dbReference>
<evidence type="ECO:0000256" key="3">
    <source>
        <dbReference type="ARBA" id="ARBA00022989"/>
    </source>
</evidence>
<evidence type="ECO:0000256" key="2">
    <source>
        <dbReference type="ARBA" id="ARBA00022692"/>
    </source>
</evidence>
<organism evidence="7 8">
    <name type="scientific">Oleispira antarctica</name>
    <dbReference type="NCBI Taxonomy" id="188908"/>
    <lineage>
        <taxon>Bacteria</taxon>
        <taxon>Pseudomonadati</taxon>
        <taxon>Pseudomonadota</taxon>
        <taxon>Gammaproteobacteria</taxon>
        <taxon>Oceanospirillales</taxon>
        <taxon>Oceanospirillaceae</taxon>
        <taxon>Oleispira</taxon>
    </lineage>
</organism>
<keyword evidence="4" id="KW-0472">Membrane</keyword>
<keyword evidence="3" id="KW-1133">Transmembrane helix</keyword>
<dbReference type="EMBL" id="MABE01000492">
    <property type="protein sequence ID" value="OUS39943.1"/>
    <property type="molecule type" value="Genomic_DNA"/>
</dbReference>
<evidence type="ECO:0000259" key="6">
    <source>
        <dbReference type="SMART" id="SM00458"/>
    </source>
</evidence>
<dbReference type="Proteomes" id="UP000227088">
    <property type="component" value="Unassembled WGS sequence"/>
</dbReference>
<keyword evidence="5" id="KW-0732">Signal</keyword>
<dbReference type="AlphaFoldDB" id="A0A1Y5HVY3"/>
<evidence type="ECO:0000256" key="5">
    <source>
        <dbReference type="SAM" id="SignalP"/>
    </source>
</evidence>
<dbReference type="SUPFAM" id="SSF56436">
    <property type="entry name" value="C-type lectin-like"/>
    <property type="match status" value="1"/>
</dbReference>
<feature type="chain" id="PRO_5012780009" description="Ricin B lectin domain-containing protein" evidence="5">
    <location>
        <begin position="29"/>
        <end position="748"/>
    </location>
</feature>
<dbReference type="GO" id="GO:0008081">
    <property type="term" value="F:phosphoric diester hydrolase activity"/>
    <property type="evidence" value="ECO:0007669"/>
    <property type="project" value="InterPro"/>
</dbReference>
<keyword evidence="2" id="KW-0812">Transmembrane</keyword>
<dbReference type="PANTHER" id="PTHR35518">
    <property type="entry name" value="MAINTENANCE OF TELOMOERE CAPPING"/>
    <property type="match status" value="1"/>
</dbReference>
<comment type="caution">
    <text evidence="7">The sequence shown here is derived from an EMBL/GenBank/DDBJ whole genome shotgun (WGS) entry which is preliminary data.</text>
</comment>
<protein>
    <recommendedName>
        <fullName evidence="6">Ricin B lectin domain-containing protein</fullName>
    </recommendedName>
</protein>
<reference evidence="8" key="1">
    <citation type="journal article" date="2017" name="Proc. Natl. Acad. Sci. U.S.A.">
        <title>Simulation of Deepwater Horizon oil plume reveals substrate specialization within a complex community of hydrocarbon degraders.</title>
        <authorList>
            <person name="Hu P."/>
            <person name="Dubinsky E.A."/>
            <person name="Probst A.J."/>
            <person name="Wang J."/>
            <person name="Sieber C.M.K."/>
            <person name="Tom L.M."/>
            <person name="Gardinali P."/>
            <person name="Banfield J.F."/>
            <person name="Atlas R.M."/>
            <person name="Andersen G.L."/>
        </authorList>
    </citation>
    <scope>NUCLEOTIDE SEQUENCE [LARGE SCALE GENOMIC DNA]</scope>
</reference>
<dbReference type="PANTHER" id="PTHR35518:SF2">
    <property type="entry name" value="MAINTENANCE OF TELOMERE CAPPING PROTEIN 6"/>
    <property type="match status" value="1"/>
</dbReference>
<dbReference type="GO" id="GO:0016020">
    <property type="term" value="C:membrane"/>
    <property type="evidence" value="ECO:0007669"/>
    <property type="project" value="UniProtKB-SubCell"/>
</dbReference>
<dbReference type="GO" id="GO:0006629">
    <property type="term" value="P:lipid metabolic process"/>
    <property type="evidence" value="ECO:0007669"/>
    <property type="project" value="InterPro"/>
</dbReference>
<evidence type="ECO:0000256" key="1">
    <source>
        <dbReference type="ARBA" id="ARBA00004370"/>
    </source>
</evidence>
<dbReference type="PROSITE" id="PS50231">
    <property type="entry name" value="RICIN_B_LECTIN"/>
    <property type="match status" value="1"/>
</dbReference>
<feature type="signal peptide" evidence="5">
    <location>
        <begin position="1"/>
        <end position="28"/>
    </location>
</feature>
<feature type="domain" description="Ricin B lectin" evidence="6">
    <location>
        <begin position="619"/>
        <end position="746"/>
    </location>
</feature>
<accession>A0A1Y5HVY3</accession>
<dbReference type="CDD" id="cd23456">
    <property type="entry name" value="beta-trefoil_Ricin_SCDase"/>
    <property type="match status" value="1"/>
</dbReference>
<dbReference type="SUPFAM" id="SSF51695">
    <property type="entry name" value="PLC-like phosphodiesterases"/>
    <property type="match status" value="1"/>
</dbReference>
<dbReference type="InterPro" id="IPR017946">
    <property type="entry name" value="PLC-like_Pdiesterase_TIM-brl"/>
</dbReference>
<dbReference type="SMART" id="SM00458">
    <property type="entry name" value="RICIN"/>
    <property type="match status" value="1"/>
</dbReference>
<sequence>MKQHLIKSVLANALTGLALAGLSTTVFAFSGAPSVIAADNTAIANHQQSWEFRALTHQNLLDNAVPISQGFNVMGHNAYNSSAYSSLVHIDPNHKLTITELLDLGVRTIEMDYHWVWQTKDLPGGSALLMCHAGDDDFGCSGLERYLKDGVNEVNNWIRKNPKEVVTLYFQDDAEGHDAELVSAVSAIDDLIYKQPAGQCDDFSTMVKTTTEEDVLKADKQIVIMGSSCSDRGPWTGYSWNSIHNWVSGGSQSILDKSEADCLADTAKQDGAHRIWEDMTNLGRTFGDPGPKIDAALAAKAGRCGITALSLDMITIGDSRMKASIWSWGELQPNNYNNAEDCALSMADGRFDDWACGAYHPYACKTAGGKQWAISQQAGSHSIDGGQAACQALGSQWQFAVPTNSQQNEILKAAKAASNTTYAWLDYSDVVEEGVWKTSKHEVDYGDGTVSLKSLKPALTYEFSMKATRNNCELQWQGGDAGTGERNAKFDCMAKGDAMFFSADSAPTTNADGSVSIHGVIKTRAGGHTCGLEWDGSISSGGAGGERNAKFDCSGSADPLTITSYANGSTERVRITSDNNCGLQWAGGDANSDGERNAKFDCDPAWDDMTLYGVKLPSEYRELKVLGKCIDVAPSSFQNGGNAYLWDCHGADWQKWFHEPGTGLIRSKHNPNFCLDSTNGNEDFTNVGIWACENYPNLQWDVVGDTIRPRKNHALALDILYGSTDNGANLQLYKADGNAAQQFSFGSN</sequence>
<dbReference type="Gene3D" id="2.80.10.50">
    <property type="match status" value="1"/>
</dbReference>
<dbReference type="InterPro" id="IPR051008">
    <property type="entry name" value="Telomere_Capping_Maintenance"/>
</dbReference>
<dbReference type="InterPro" id="IPR000772">
    <property type="entry name" value="Ricin_B_lectin"/>
</dbReference>